<dbReference type="Proteomes" id="UP000734854">
    <property type="component" value="Unassembled WGS sequence"/>
</dbReference>
<feature type="domain" description="HTH myb-type" evidence="9">
    <location>
        <begin position="66"/>
        <end position="120"/>
    </location>
</feature>
<name>A0A8J5HY81_ZINOF</name>
<evidence type="ECO:0000256" key="3">
    <source>
        <dbReference type="ARBA" id="ARBA00023015"/>
    </source>
</evidence>
<keyword evidence="5" id="KW-0804">Transcription</keyword>
<keyword evidence="2" id="KW-0677">Repeat</keyword>
<evidence type="ECO:0000256" key="4">
    <source>
        <dbReference type="ARBA" id="ARBA00023125"/>
    </source>
</evidence>
<dbReference type="InterPro" id="IPR044676">
    <property type="entry name" value="EOBI/EOBII-like_plant"/>
</dbReference>
<reference evidence="10 11" key="1">
    <citation type="submission" date="2020-08" db="EMBL/GenBank/DDBJ databases">
        <title>Plant Genome Project.</title>
        <authorList>
            <person name="Zhang R.-G."/>
        </authorList>
    </citation>
    <scope>NUCLEOTIDE SEQUENCE [LARGE SCALE GENOMIC DNA]</scope>
    <source>
        <tissue evidence="10">Rhizome</tissue>
    </source>
</reference>
<dbReference type="GO" id="GO:0005634">
    <property type="term" value="C:nucleus"/>
    <property type="evidence" value="ECO:0007669"/>
    <property type="project" value="UniProtKB-SubCell"/>
</dbReference>
<keyword evidence="6" id="KW-0539">Nucleus</keyword>
<organism evidence="10 11">
    <name type="scientific">Zingiber officinale</name>
    <name type="common">Ginger</name>
    <name type="synonym">Amomum zingiber</name>
    <dbReference type="NCBI Taxonomy" id="94328"/>
    <lineage>
        <taxon>Eukaryota</taxon>
        <taxon>Viridiplantae</taxon>
        <taxon>Streptophyta</taxon>
        <taxon>Embryophyta</taxon>
        <taxon>Tracheophyta</taxon>
        <taxon>Spermatophyta</taxon>
        <taxon>Magnoliopsida</taxon>
        <taxon>Liliopsida</taxon>
        <taxon>Zingiberales</taxon>
        <taxon>Zingiberaceae</taxon>
        <taxon>Zingiber</taxon>
    </lineage>
</organism>
<dbReference type="PANTHER" id="PTHR45675">
    <property type="entry name" value="MYB TRANSCRIPTION FACTOR-RELATED-RELATED"/>
    <property type="match status" value="1"/>
</dbReference>
<dbReference type="InterPro" id="IPR017930">
    <property type="entry name" value="Myb_dom"/>
</dbReference>
<feature type="domain" description="Myb-like" evidence="8">
    <location>
        <begin position="66"/>
        <end position="116"/>
    </location>
</feature>
<dbReference type="Pfam" id="PF00249">
    <property type="entry name" value="Myb_DNA-binding"/>
    <property type="match status" value="2"/>
</dbReference>
<feature type="domain" description="HTH myb-type" evidence="9">
    <location>
        <begin position="13"/>
        <end position="65"/>
    </location>
</feature>
<dbReference type="FunFam" id="1.10.10.60:FF:000011">
    <property type="entry name" value="Myb transcription factor"/>
    <property type="match status" value="1"/>
</dbReference>
<dbReference type="PROSITE" id="PS50090">
    <property type="entry name" value="MYB_LIKE"/>
    <property type="match status" value="2"/>
</dbReference>
<evidence type="ECO:0000259" key="9">
    <source>
        <dbReference type="PROSITE" id="PS51294"/>
    </source>
</evidence>
<dbReference type="OrthoDB" id="2143914at2759"/>
<comment type="subcellular location">
    <subcellularLocation>
        <location evidence="1">Nucleus</location>
    </subcellularLocation>
</comment>
<evidence type="ECO:0000256" key="2">
    <source>
        <dbReference type="ARBA" id="ARBA00022737"/>
    </source>
</evidence>
<keyword evidence="3" id="KW-0805">Transcription regulation</keyword>
<feature type="domain" description="Myb-like" evidence="8">
    <location>
        <begin position="13"/>
        <end position="65"/>
    </location>
</feature>
<evidence type="ECO:0000313" key="10">
    <source>
        <dbReference type="EMBL" id="KAG6538691.1"/>
    </source>
</evidence>
<dbReference type="SMART" id="SM00717">
    <property type="entry name" value="SANT"/>
    <property type="match status" value="2"/>
</dbReference>
<feature type="region of interest" description="Disordered" evidence="7">
    <location>
        <begin position="136"/>
        <end position="159"/>
    </location>
</feature>
<evidence type="ECO:0000256" key="1">
    <source>
        <dbReference type="ARBA" id="ARBA00004123"/>
    </source>
</evidence>
<dbReference type="PROSITE" id="PS51294">
    <property type="entry name" value="HTH_MYB"/>
    <property type="match status" value="2"/>
</dbReference>
<keyword evidence="11" id="KW-1185">Reference proteome</keyword>
<dbReference type="AlphaFoldDB" id="A0A8J5HY81"/>
<evidence type="ECO:0000256" key="5">
    <source>
        <dbReference type="ARBA" id="ARBA00023163"/>
    </source>
</evidence>
<evidence type="ECO:0000256" key="7">
    <source>
        <dbReference type="SAM" id="MobiDB-lite"/>
    </source>
</evidence>
<dbReference type="GO" id="GO:0003700">
    <property type="term" value="F:DNA-binding transcription factor activity"/>
    <property type="evidence" value="ECO:0007669"/>
    <property type="project" value="InterPro"/>
</dbReference>
<dbReference type="PANTHER" id="PTHR45675:SF3">
    <property type="entry name" value="OS04G0508500 PROTEIN"/>
    <property type="match status" value="1"/>
</dbReference>
<accession>A0A8J5HY81</accession>
<keyword evidence="4" id="KW-0238">DNA-binding</keyword>
<evidence type="ECO:0000259" key="8">
    <source>
        <dbReference type="PROSITE" id="PS50090"/>
    </source>
</evidence>
<comment type="caution">
    <text evidence="10">The sequence shown here is derived from an EMBL/GenBank/DDBJ whole genome shotgun (WGS) entry which is preliminary data.</text>
</comment>
<feature type="compositionally biased region" description="Basic and acidic residues" evidence="7">
    <location>
        <begin position="142"/>
        <end position="159"/>
    </location>
</feature>
<dbReference type="InterPro" id="IPR001005">
    <property type="entry name" value="SANT/Myb"/>
</dbReference>
<gene>
    <name evidence="10" type="ORF">ZIOFF_003819</name>
</gene>
<proteinExistence type="predicted"/>
<evidence type="ECO:0000256" key="6">
    <source>
        <dbReference type="ARBA" id="ARBA00023242"/>
    </source>
</evidence>
<dbReference type="FunFam" id="1.10.10.60:FF:000517">
    <property type="entry name" value="MYB-related transcription factor"/>
    <property type="match status" value="1"/>
</dbReference>
<dbReference type="CDD" id="cd00167">
    <property type="entry name" value="SANT"/>
    <property type="match status" value="2"/>
</dbReference>
<evidence type="ECO:0000313" key="11">
    <source>
        <dbReference type="Proteomes" id="UP000734854"/>
    </source>
</evidence>
<dbReference type="EMBL" id="JACMSC010000001">
    <property type="protein sequence ID" value="KAG6538691.1"/>
    <property type="molecule type" value="Genomic_DNA"/>
</dbReference>
<dbReference type="GO" id="GO:0043565">
    <property type="term" value="F:sequence-specific DNA binding"/>
    <property type="evidence" value="ECO:0007669"/>
    <property type="project" value="InterPro"/>
</dbReference>
<protein>
    <submittedName>
        <fullName evidence="10">Uncharacterized protein</fullName>
    </submittedName>
</protein>
<sequence>MANTEAQYISWEDEEWRKGPWTAQEDKLLIEHVNHHGQGKWNCVSKLTGLKRSGKSCRLRWVNYLRPDLKRGNITPQEERTIQELHALWGNRWSTIARNLPGRTDNEIKNYWRTHFKKTKPSKNLEEARERFLIHQRQKKGRVQEEHQQDQGNLERQDTPELLMERDKEIESAEDLQEMMALMCCIPYVIQVQGDAINGYSSEGSTDGESWGNLWNLDDI</sequence>